<evidence type="ECO:0000313" key="9">
    <source>
        <dbReference type="Proteomes" id="UP000253940"/>
    </source>
</evidence>
<evidence type="ECO:0000256" key="3">
    <source>
        <dbReference type="ARBA" id="ARBA00023139"/>
    </source>
</evidence>
<organism evidence="8 9">
    <name type="scientific">Aquirhabdus parva</name>
    <dbReference type="NCBI Taxonomy" id="2283318"/>
    <lineage>
        <taxon>Bacteria</taxon>
        <taxon>Pseudomonadati</taxon>
        <taxon>Pseudomonadota</taxon>
        <taxon>Gammaproteobacteria</taxon>
        <taxon>Moraxellales</taxon>
        <taxon>Moraxellaceae</taxon>
        <taxon>Aquirhabdus</taxon>
    </lineage>
</organism>
<dbReference type="GO" id="GO:1990351">
    <property type="term" value="C:transporter complex"/>
    <property type="evidence" value="ECO:0007669"/>
    <property type="project" value="TreeGrafter"/>
</dbReference>
<dbReference type="OrthoDB" id="7349153at2"/>
<reference evidence="8 9" key="1">
    <citation type="submission" date="2018-07" db="EMBL/GenBank/DDBJ databases">
        <title>Genome sequencing of Moraxellaceae gen. HYN0046.</title>
        <authorList>
            <person name="Kim M."/>
            <person name="Yi H."/>
        </authorList>
    </citation>
    <scope>NUCLEOTIDE SEQUENCE [LARGE SCALE GENOMIC DNA]</scope>
    <source>
        <strain evidence="8 9">HYN0046</strain>
    </source>
</reference>
<feature type="transmembrane region" description="Helical" evidence="7">
    <location>
        <begin position="20"/>
        <end position="39"/>
    </location>
</feature>
<dbReference type="GO" id="GO:0001530">
    <property type="term" value="F:lipopolysaccharide binding"/>
    <property type="evidence" value="ECO:0007669"/>
    <property type="project" value="TreeGrafter"/>
</dbReference>
<name>A0A345P4M5_9GAMM</name>
<dbReference type="KEGG" id="mbah:HYN46_04895"/>
<keyword evidence="9" id="KW-1185">Reference proteome</keyword>
<comment type="function">
    <text evidence="6">Together with LptD, is involved in the assembly of lipopolysaccharide (LPS) at the surface of the outer membrane. Required for the proper assembly of LptD. Binds LPS and may serve as the LPS recognition site at the outer membrane.</text>
</comment>
<keyword evidence="7" id="KW-0812">Transmembrane</keyword>
<proteinExistence type="inferred from homology"/>
<dbReference type="HAMAP" id="MF_01186">
    <property type="entry name" value="LPS_assembly_LptE"/>
    <property type="match status" value="1"/>
</dbReference>
<dbReference type="GO" id="GO:0043165">
    <property type="term" value="P:Gram-negative-bacterium-type cell outer membrane assembly"/>
    <property type="evidence" value="ECO:0007669"/>
    <property type="project" value="UniProtKB-UniRule"/>
</dbReference>
<dbReference type="Proteomes" id="UP000253940">
    <property type="component" value="Chromosome"/>
</dbReference>
<evidence type="ECO:0000256" key="5">
    <source>
        <dbReference type="ARBA" id="ARBA00023288"/>
    </source>
</evidence>
<dbReference type="EMBL" id="CP031222">
    <property type="protein sequence ID" value="AXI02234.1"/>
    <property type="molecule type" value="Genomic_DNA"/>
</dbReference>
<evidence type="ECO:0000256" key="4">
    <source>
        <dbReference type="ARBA" id="ARBA00023237"/>
    </source>
</evidence>
<dbReference type="PANTHER" id="PTHR38098:SF1">
    <property type="entry name" value="LPS-ASSEMBLY LIPOPROTEIN LPTE"/>
    <property type="match status" value="1"/>
</dbReference>
<protein>
    <recommendedName>
        <fullName evidence="6">LPS-assembly lipoprotein LptE</fullName>
    </recommendedName>
</protein>
<dbReference type="GO" id="GO:0015920">
    <property type="term" value="P:lipopolysaccharide transport"/>
    <property type="evidence" value="ECO:0007669"/>
    <property type="project" value="TreeGrafter"/>
</dbReference>
<evidence type="ECO:0000313" key="8">
    <source>
        <dbReference type="EMBL" id="AXI02234.1"/>
    </source>
</evidence>
<evidence type="ECO:0000256" key="1">
    <source>
        <dbReference type="ARBA" id="ARBA00022729"/>
    </source>
</evidence>
<keyword evidence="2 6" id="KW-0472">Membrane</keyword>
<keyword evidence="5" id="KW-0449">Lipoprotein</keyword>
<evidence type="ECO:0000256" key="6">
    <source>
        <dbReference type="HAMAP-Rule" id="MF_01186"/>
    </source>
</evidence>
<dbReference type="InterPro" id="IPR007485">
    <property type="entry name" value="LPS_assembly_LptE"/>
</dbReference>
<gene>
    <name evidence="6" type="primary">lptE</name>
    <name evidence="8" type="ORF">HYN46_04895</name>
</gene>
<dbReference type="Gene3D" id="3.30.160.150">
    <property type="entry name" value="Lipoprotein like domain"/>
    <property type="match status" value="1"/>
</dbReference>
<comment type="similarity">
    <text evidence="6">Belongs to the LptE lipoprotein family.</text>
</comment>
<accession>A0A345P4M5</accession>
<dbReference type="AlphaFoldDB" id="A0A345P4M5"/>
<keyword evidence="7" id="KW-1133">Transmembrane helix</keyword>
<dbReference type="Pfam" id="PF04390">
    <property type="entry name" value="LptE"/>
    <property type="match status" value="1"/>
</dbReference>
<keyword evidence="4 6" id="KW-0998">Cell outer membrane</keyword>
<keyword evidence="3" id="KW-0564">Palmitate</keyword>
<dbReference type="GO" id="GO:0009279">
    <property type="term" value="C:cell outer membrane"/>
    <property type="evidence" value="ECO:0007669"/>
    <property type="project" value="UniProtKB-UniRule"/>
</dbReference>
<keyword evidence="1" id="KW-0732">Signal</keyword>
<evidence type="ECO:0000256" key="2">
    <source>
        <dbReference type="ARBA" id="ARBA00023136"/>
    </source>
</evidence>
<comment type="subunit">
    <text evidence="6">Component of the lipopolysaccharide transport and assembly complex. Interacts with LptD.</text>
</comment>
<dbReference type="PANTHER" id="PTHR38098">
    <property type="entry name" value="LPS-ASSEMBLY LIPOPROTEIN LPTE"/>
    <property type="match status" value="1"/>
</dbReference>
<evidence type="ECO:0000256" key="7">
    <source>
        <dbReference type="SAM" id="Phobius"/>
    </source>
</evidence>
<sequence>MNTTMMSKAMTITNSIQHNLRVIIVFSMAILLGACGFHLRGSGNFAMPEAYRNLQVIVPEGTQLNAWIRAELTALNVKLDVSGSPRLHVLAVRPTRQELTGSLTEIQIGVEADYRLENANGEAITTTRTVTSRRSYQYNRNTVSISDQQSTMLQTELYQDAARQIVRQVSTGRLPELQAAS</sequence>